<proteinExistence type="predicted"/>
<dbReference type="InterPro" id="IPR053981">
    <property type="entry name" value="Gp44/GpP-like_2nd"/>
</dbReference>
<evidence type="ECO:0000259" key="2">
    <source>
        <dbReference type="Pfam" id="PF21929"/>
    </source>
</evidence>
<dbReference type="EMBL" id="FOHW01000024">
    <property type="protein sequence ID" value="SET76866.1"/>
    <property type="molecule type" value="Genomic_DNA"/>
</dbReference>
<evidence type="ECO:0000313" key="4">
    <source>
        <dbReference type="EMBL" id="SET76866.1"/>
    </source>
</evidence>
<gene>
    <name evidence="4" type="ORF">SAMN05216197_12477</name>
</gene>
<evidence type="ECO:0000259" key="3">
    <source>
        <dbReference type="Pfam" id="PF22255"/>
    </source>
</evidence>
<dbReference type="Pfam" id="PF22255">
    <property type="entry name" value="Gp44-like_2nd"/>
    <property type="match status" value="1"/>
</dbReference>
<evidence type="ECO:0000259" key="1">
    <source>
        <dbReference type="Pfam" id="PF21683"/>
    </source>
</evidence>
<dbReference type="Gene3D" id="3.30.1920.10">
    <property type="entry name" value="Baseplate protein-like domains - 2 layer sandwich fold"/>
    <property type="match status" value="1"/>
</dbReference>
<dbReference type="InterPro" id="IPR023399">
    <property type="entry name" value="Baseplate-like_2-layer_sand"/>
</dbReference>
<dbReference type="SUPFAM" id="SSF69279">
    <property type="entry name" value="Phage tail proteins"/>
    <property type="match status" value="2"/>
</dbReference>
<feature type="domain" description="Baseplate hub protein gp44/GpP-like C-terminal" evidence="2">
    <location>
        <begin position="256"/>
        <end position="340"/>
    </location>
</feature>
<dbReference type="Pfam" id="PF21683">
    <property type="entry name" value="GpP-like_1st"/>
    <property type="match status" value="1"/>
</dbReference>
<dbReference type="InterPro" id="IPR049354">
    <property type="entry name" value="GpP-like_N"/>
</dbReference>
<dbReference type="AlphaFoldDB" id="A0A1I0H214"/>
<dbReference type="RefSeq" id="WP_074891328.1">
    <property type="nucleotide sequence ID" value="NZ_FOHW01000024.1"/>
</dbReference>
<dbReference type="Gene3D" id="2.30.300.10">
    <property type="entry name" value="Baseplate protein-like domain - beta roll fold"/>
    <property type="match status" value="1"/>
</dbReference>
<dbReference type="PIRSF" id="PIRSF004440">
    <property type="entry name" value="GpP"/>
    <property type="match status" value="1"/>
</dbReference>
<dbReference type="OrthoDB" id="9016931at2"/>
<name>A0A1I0H214_9PSED</name>
<evidence type="ECO:0000313" key="5">
    <source>
        <dbReference type="Proteomes" id="UP000182332"/>
    </source>
</evidence>
<organism evidence="4 5">
    <name type="scientific">Pseudomonas graminis</name>
    <dbReference type="NCBI Taxonomy" id="158627"/>
    <lineage>
        <taxon>Bacteria</taxon>
        <taxon>Pseudomonadati</taxon>
        <taxon>Pseudomonadota</taxon>
        <taxon>Gammaproteobacteria</taxon>
        <taxon>Pseudomonadales</taxon>
        <taxon>Pseudomonadaceae</taxon>
        <taxon>Pseudomonas</taxon>
    </lineage>
</organism>
<feature type="domain" description="Baseplate hub protein gp44-like N-terminal" evidence="1">
    <location>
        <begin position="8"/>
        <end position="93"/>
    </location>
</feature>
<protein>
    <submittedName>
        <fullName evidence="4">Mu-like prophage tail protein gpP</fullName>
    </submittedName>
</protein>
<sequence>MSDPSTAVTLTVDGLDYSGWTSAEITTGLERQAASFNIGITWKWPGQNILRPVKQGARCEVRIGGDLIITGWVDATPINYDDEKITTAITGRSLTADLVDCGAINKPGQWKGQSVQKIVQAIAAEYGLTVKSEIATTGGLADHTIEPGETAFESIDRLLSLFRVFSTDNARGQVVLAEVGSGGRASESLELGRNILKGDAPLDFTRVFSDYRVIGQRSGTDEDFAKTTTEVNAAVSDPRMTRRRVKVIHESGQLSDKMAADRANWERGTALGKALETTYEVQGWRQTNGALWRHNTIVRVIDPLIGFDRDMLIAEVTYRQDENGTTCRLRVGPPEGYLQEPDDPHKHRKVKKQDGFEYLLPADWKDK</sequence>
<dbReference type="Gene3D" id="3.55.50.10">
    <property type="entry name" value="Baseplate protein-like domains"/>
    <property type="match status" value="1"/>
</dbReference>
<dbReference type="InterPro" id="IPR026276">
    <property type="entry name" value="Baseplate_GpP"/>
</dbReference>
<dbReference type="Proteomes" id="UP000182332">
    <property type="component" value="Unassembled WGS sequence"/>
</dbReference>
<dbReference type="Pfam" id="PF21929">
    <property type="entry name" value="GpP_4th"/>
    <property type="match status" value="1"/>
</dbReference>
<dbReference type="InterPro" id="IPR053982">
    <property type="entry name" value="Gp44/GpP-like_C"/>
</dbReference>
<accession>A0A1I0H214</accession>
<feature type="domain" description="Baseplate hub protein gp44/GpP-like second" evidence="3">
    <location>
        <begin position="95"/>
        <end position="177"/>
    </location>
</feature>
<reference evidence="4 5" key="1">
    <citation type="submission" date="2016-10" db="EMBL/GenBank/DDBJ databases">
        <authorList>
            <person name="de Groot N.N."/>
        </authorList>
    </citation>
    <scope>NUCLEOTIDE SEQUENCE [LARGE SCALE GENOMIC DNA]</scope>
    <source>
        <strain evidence="4 5">DSM 11363</strain>
    </source>
</reference>